<proteinExistence type="inferred from homology"/>
<dbReference type="NCBIfam" id="TIGR01499">
    <property type="entry name" value="folC"/>
    <property type="match status" value="1"/>
</dbReference>
<evidence type="ECO:0000256" key="6">
    <source>
        <dbReference type="ARBA" id="ARBA00022842"/>
    </source>
</evidence>
<reference evidence="7 8" key="1">
    <citation type="submission" date="2024-01" db="EMBL/GenBank/DDBJ databases">
        <authorList>
            <person name="Allen C."/>
            <person name="Tagirdzhanova G."/>
        </authorList>
    </citation>
    <scope>NUCLEOTIDE SEQUENCE [LARGE SCALE GENOMIC DNA]</scope>
    <source>
        <strain evidence="7 8">CBS 573.63</strain>
    </source>
</reference>
<keyword evidence="4" id="KW-0547">Nucleotide-binding</keyword>
<keyword evidence="6" id="KW-0460">Magnesium</keyword>
<dbReference type="PANTHER" id="PTHR11136">
    <property type="entry name" value="FOLYLPOLYGLUTAMATE SYNTHASE-RELATED"/>
    <property type="match status" value="1"/>
</dbReference>
<dbReference type="EMBL" id="CAWUOM010000003">
    <property type="protein sequence ID" value="CAK7263006.1"/>
    <property type="molecule type" value="Genomic_DNA"/>
</dbReference>
<comment type="caution">
    <text evidence="7">The sequence shown here is derived from an EMBL/GenBank/DDBJ whole genome shotgun (WGS) entry which is preliminary data.</text>
</comment>
<keyword evidence="2 7" id="KW-0436">Ligase</keyword>
<dbReference type="GO" id="GO:0008841">
    <property type="term" value="F:dihydrofolate synthase activity"/>
    <property type="evidence" value="ECO:0007669"/>
    <property type="project" value="UniProtKB-EC"/>
</dbReference>
<organism evidence="7 8">
    <name type="scientific">Sporothrix epigloea</name>
    <dbReference type="NCBI Taxonomy" id="1892477"/>
    <lineage>
        <taxon>Eukaryota</taxon>
        <taxon>Fungi</taxon>
        <taxon>Dikarya</taxon>
        <taxon>Ascomycota</taxon>
        <taxon>Pezizomycotina</taxon>
        <taxon>Sordariomycetes</taxon>
        <taxon>Sordariomycetidae</taxon>
        <taxon>Ophiostomatales</taxon>
        <taxon>Ophiostomataceae</taxon>
        <taxon>Sporothrix</taxon>
    </lineage>
</organism>
<dbReference type="InterPro" id="IPR036615">
    <property type="entry name" value="Mur_ligase_C_dom_sf"/>
</dbReference>
<evidence type="ECO:0000313" key="7">
    <source>
        <dbReference type="EMBL" id="CAK7263006.1"/>
    </source>
</evidence>
<evidence type="ECO:0000313" key="8">
    <source>
        <dbReference type="Proteomes" id="UP001642501"/>
    </source>
</evidence>
<name>A0ABP0D5W0_9PEZI</name>
<dbReference type="Gene3D" id="3.90.190.20">
    <property type="entry name" value="Mur ligase, C-terminal domain"/>
    <property type="match status" value="1"/>
</dbReference>
<sequence>MADQSFSWLRWDHDLQKVGPQNLADSVAEHFNNATIHFPYSIAQRLRSKMIDLGLARIGRLLQYGPPPAWKAIHVAGTNGKGSVCAYLSAMLHARGIPSARFTSPHLVDRWDCIVVDERVVSETAFRAAEQTVLQRDGAEQIGATEFELLTATAFEVFNASLPSASPSTPSFGVIECGLGGSLDATTAMRADRAVTVVTRIGLDHQGFLGSTTAAIAAHKAGIMRPGVPCVVDLANRDDHAVRDVLEARARDVGTTLVYPDPQLFLRGDRTTHGSSETSPVAQLGLEPHQLTNLACAYAAFRIATGQDGGQAAAEAYTEADAAFVASIALQLRWPGRLQTLNVGPLLKANKGGPLPGAAPSVPALLDGAHNPQSADALAAYVDKHLRGEKGQAVTWILAASHGKDLDEILRPILRPGDRVAAVAFGPVDGMPWVRPTAPEAILERATLLGVDAAIDQYSATDKTVKNDSVVSALQWATSTDKGRGNAIVIAGSLYLVSDTLRLLRAAGGETGLPRAL</sequence>
<dbReference type="SUPFAM" id="SSF53623">
    <property type="entry name" value="MurD-like peptide ligases, catalytic domain"/>
    <property type="match status" value="1"/>
</dbReference>
<dbReference type="PANTHER" id="PTHR11136:SF0">
    <property type="entry name" value="DIHYDROFOLATE SYNTHETASE-RELATED"/>
    <property type="match status" value="1"/>
</dbReference>
<evidence type="ECO:0000256" key="3">
    <source>
        <dbReference type="ARBA" id="ARBA00022723"/>
    </source>
</evidence>
<accession>A0ABP0D5W0</accession>
<keyword evidence="8" id="KW-1185">Reference proteome</keyword>
<dbReference type="Proteomes" id="UP001642501">
    <property type="component" value="Unassembled WGS sequence"/>
</dbReference>
<keyword evidence="3" id="KW-0479">Metal-binding</keyword>
<dbReference type="InterPro" id="IPR036565">
    <property type="entry name" value="Mur-like_cat_sf"/>
</dbReference>
<evidence type="ECO:0000256" key="1">
    <source>
        <dbReference type="ARBA" id="ARBA00008276"/>
    </source>
</evidence>
<dbReference type="EC" id="6.3.2.12" evidence="7"/>
<evidence type="ECO:0000256" key="2">
    <source>
        <dbReference type="ARBA" id="ARBA00022598"/>
    </source>
</evidence>
<dbReference type="Gene3D" id="3.40.1190.10">
    <property type="entry name" value="Mur-like, catalytic domain"/>
    <property type="match status" value="1"/>
</dbReference>
<keyword evidence="5" id="KW-0067">ATP-binding</keyword>
<protein>
    <submittedName>
        <fullName evidence="7">Folylpolyglutamate synthase</fullName>
        <ecNumber evidence="7">6.3.2.12</ecNumber>
    </submittedName>
</protein>
<dbReference type="InterPro" id="IPR001645">
    <property type="entry name" value="Folylpolyglutamate_synth"/>
</dbReference>
<evidence type="ECO:0000256" key="4">
    <source>
        <dbReference type="ARBA" id="ARBA00022741"/>
    </source>
</evidence>
<comment type="similarity">
    <text evidence="1">Belongs to the folylpolyglutamate synthase family.</text>
</comment>
<dbReference type="SUPFAM" id="SSF53244">
    <property type="entry name" value="MurD-like peptide ligases, peptide-binding domain"/>
    <property type="match status" value="1"/>
</dbReference>
<evidence type="ECO:0000256" key="5">
    <source>
        <dbReference type="ARBA" id="ARBA00022840"/>
    </source>
</evidence>
<gene>
    <name evidence="7" type="primary">FOL3</name>
    <name evidence="7" type="ORF">SEPCBS57363_000348</name>
</gene>